<dbReference type="Pfam" id="PF00988">
    <property type="entry name" value="CPSase_sm_chain"/>
    <property type="match status" value="1"/>
</dbReference>
<dbReference type="SUPFAM" id="SSF52021">
    <property type="entry name" value="Carbamoyl phosphate synthetase, small subunit N-terminal domain"/>
    <property type="match status" value="1"/>
</dbReference>
<protein>
    <recommendedName>
        <fullName evidence="3">carbamoyl-phosphate synthase (glutamine-hydrolyzing)</fullName>
        <ecNumber evidence="3">6.3.5.5</ecNumber>
    </recommendedName>
</protein>
<proteinExistence type="inferred from homology"/>
<dbReference type="PANTHER" id="PTHR43418">
    <property type="entry name" value="MULTIFUNCTIONAL TRYPTOPHAN BIOSYNTHESIS PROTEIN-RELATED"/>
    <property type="match status" value="1"/>
</dbReference>
<evidence type="ECO:0000256" key="5">
    <source>
        <dbReference type="ARBA" id="ARBA00048816"/>
    </source>
</evidence>
<name>X1QYF1_9ZZZZ</name>
<dbReference type="InterPro" id="IPR036480">
    <property type="entry name" value="CarbP_synth_ssu_N_sf"/>
</dbReference>
<dbReference type="PRINTS" id="PR00099">
    <property type="entry name" value="CPSGATASE"/>
</dbReference>
<reference evidence="7" key="1">
    <citation type="journal article" date="2014" name="Front. Microbiol.">
        <title>High frequency of phylogenetically diverse reductive dehalogenase-homologous genes in deep subseafloor sedimentary metagenomes.</title>
        <authorList>
            <person name="Kawai M."/>
            <person name="Futagami T."/>
            <person name="Toyoda A."/>
            <person name="Takaki Y."/>
            <person name="Nishi S."/>
            <person name="Hori S."/>
            <person name="Arai W."/>
            <person name="Tsubouchi T."/>
            <person name="Morono Y."/>
            <person name="Uchiyama I."/>
            <person name="Ito T."/>
            <person name="Fujiyama A."/>
            <person name="Inagaki F."/>
            <person name="Takami H."/>
        </authorList>
    </citation>
    <scope>NUCLEOTIDE SEQUENCE</scope>
    <source>
        <strain evidence="7">Expedition CK06-06</strain>
    </source>
</reference>
<evidence type="ECO:0000256" key="4">
    <source>
        <dbReference type="ARBA" id="ARBA00022962"/>
    </source>
</evidence>
<feature type="domain" description="Carbamoyl-phosphate synthase small subunit N-terminal" evidence="6">
    <location>
        <begin position="1"/>
        <end position="108"/>
    </location>
</feature>
<comment type="caution">
    <text evidence="7">The sequence shown here is derived from an EMBL/GenBank/DDBJ whole genome shotgun (WGS) entry which is preliminary data.</text>
</comment>
<feature type="non-terminal residue" evidence="7">
    <location>
        <position position="286"/>
    </location>
</feature>
<comment type="similarity">
    <text evidence="2">Belongs to the CarA family.</text>
</comment>
<dbReference type="Gene3D" id="3.40.50.880">
    <property type="match status" value="1"/>
</dbReference>
<dbReference type="Gene3D" id="3.50.30.20">
    <property type="entry name" value="Carbamoyl-phosphate synthase small subunit, N-terminal domain"/>
    <property type="match status" value="1"/>
</dbReference>
<dbReference type="NCBIfam" id="NF009475">
    <property type="entry name" value="PRK12838.1"/>
    <property type="match status" value="1"/>
</dbReference>
<dbReference type="PANTHER" id="PTHR43418:SF7">
    <property type="entry name" value="CARBAMOYL-PHOSPHATE SYNTHASE SMALL CHAIN"/>
    <property type="match status" value="1"/>
</dbReference>
<dbReference type="SUPFAM" id="SSF52317">
    <property type="entry name" value="Class I glutamine amidotransferase-like"/>
    <property type="match status" value="1"/>
</dbReference>
<organism evidence="7">
    <name type="scientific">marine sediment metagenome</name>
    <dbReference type="NCBI Taxonomy" id="412755"/>
    <lineage>
        <taxon>unclassified sequences</taxon>
        <taxon>metagenomes</taxon>
        <taxon>ecological metagenomes</taxon>
    </lineage>
</organism>
<evidence type="ECO:0000313" key="7">
    <source>
        <dbReference type="EMBL" id="GAI73567.1"/>
    </source>
</evidence>
<evidence type="ECO:0000256" key="3">
    <source>
        <dbReference type="ARBA" id="ARBA00012738"/>
    </source>
</evidence>
<dbReference type="SMART" id="SM01097">
    <property type="entry name" value="CPSase_sm_chain"/>
    <property type="match status" value="1"/>
</dbReference>
<dbReference type="AlphaFoldDB" id="X1QYF1"/>
<comment type="pathway">
    <text evidence="1">Amino-acid biosynthesis; L-arginine biosynthesis; carbamoyl phosphate from bicarbonate: step 1/1.</text>
</comment>
<evidence type="ECO:0000256" key="1">
    <source>
        <dbReference type="ARBA" id="ARBA00005077"/>
    </source>
</evidence>
<dbReference type="InterPro" id="IPR002474">
    <property type="entry name" value="CarbamoylP_synth_ssu_N"/>
</dbReference>
<sequence>KTGWVSCYTGIVGYQEVLTVPANAAKIIVMTYPLIGNCGIAKRFMESIRPWISGIVIKENSRIISNWQAEEGLSRFLKRERILAVEGIDTRALMLEIRETGEQFGIISTRDFNPVSLKRKIKTAGANASDVVKKISVKKINRISRGDLTIGIIDIGVTNSLLNQLETLGCQVVLIPYNAAYNDILNLSLQGLIVSDGPEMDKGIYRVVDTVKRLLGKIPILGIAAGCQVLAMAMGGRVERMHLGHHGLNYPVSRPRSRKGKITSQNHSYVINEDSLKDKSVKVSWR</sequence>
<dbReference type="Pfam" id="PF00117">
    <property type="entry name" value="GATase"/>
    <property type="match status" value="1"/>
</dbReference>
<keyword evidence="4" id="KW-0315">Glutamine amidotransferase</keyword>
<gene>
    <name evidence="7" type="ORF">S12H4_20113</name>
</gene>
<dbReference type="InterPro" id="IPR050472">
    <property type="entry name" value="Anth_synth/Amidotransfase"/>
</dbReference>
<accession>X1QYF1</accession>
<comment type="catalytic activity">
    <reaction evidence="5">
        <text>hydrogencarbonate + L-glutamine + 2 ATP + H2O = carbamoyl phosphate + L-glutamate + 2 ADP + phosphate + 2 H(+)</text>
        <dbReference type="Rhea" id="RHEA:18633"/>
        <dbReference type="ChEBI" id="CHEBI:15377"/>
        <dbReference type="ChEBI" id="CHEBI:15378"/>
        <dbReference type="ChEBI" id="CHEBI:17544"/>
        <dbReference type="ChEBI" id="CHEBI:29985"/>
        <dbReference type="ChEBI" id="CHEBI:30616"/>
        <dbReference type="ChEBI" id="CHEBI:43474"/>
        <dbReference type="ChEBI" id="CHEBI:58228"/>
        <dbReference type="ChEBI" id="CHEBI:58359"/>
        <dbReference type="ChEBI" id="CHEBI:456216"/>
        <dbReference type="EC" id="6.3.5.5"/>
    </reaction>
</comment>
<dbReference type="GO" id="GO:0004088">
    <property type="term" value="F:carbamoyl-phosphate synthase (glutamine-hydrolyzing) activity"/>
    <property type="evidence" value="ECO:0007669"/>
    <property type="project" value="UniProtKB-EC"/>
</dbReference>
<dbReference type="EMBL" id="BARW01010146">
    <property type="protein sequence ID" value="GAI73567.1"/>
    <property type="molecule type" value="Genomic_DNA"/>
</dbReference>
<evidence type="ECO:0000256" key="2">
    <source>
        <dbReference type="ARBA" id="ARBA00007800"/>
    </source>
</evidence>
<feature type="non-terminal residue" evidence="7">
    <location>
        <position position="1"/>
    </location>
</feature>
<dbReference type="PROSITE" id="PS51273">
    <property type="entry name" value="GATASE_TYPE_1"/>
    <property type="match status" value="1"/>
</dbReference>
<dbReference type="InterPro" id="IPR029062">
    <property type="entry name" value="Class_I_gatase-like"/>
</dbReference>
<dbReference type="EC" id="6.3.5.5" evidence="3"/>
<dbReference type="InterPro" id="IPR017926">
    <property type="entry name" value="GATASE"/>
</dbReference>
<evidence type="ECO:0000259" key="6">
    <source>
        <dbReference type="SMART" id="SM01097"/>
    </source>
</evidence>